<dbReference type="CDD" id="cd00200">
    <property type="entry name" value="WD40"/>
    <property type="match status" value="2"/>
</dbReference>
<evidence type="ECO:0000313" key="9">
    <source>
        <dbReference type="EMBL" id="PWZ27933.1"/>
    </source>
</evidence>
<evidence type="ECO:0000256" key="1">
    <source>
        <dbReference type="ARBA" id="ARBA00004156"/>
    </source>
</evidence>
<evidence type="ECO:0000256" key="4">
    <source>
        <dbReference type="ARBA" id="ARBA00023329"/>
    </source>
</evidence>
<evidence type="ECO:0000256" key="3">
    <source>
        <dbReference type="ARBA" id="ARBA00022737"/>
    </source>
</evidence>
<comment type="function">
    <text evidence="5">The coatomer is a cytosolic protein complex that binds to dilysine motifs and reversibly associates with Golgi non-clathrin-coated vesicles, which further mediate biosynthetic protein transport from the ER, via the Golgi up to the trans Golgi network. Coatomer complex is required for budding from Golgi membranes, and is essential for the retrograde Golgi-to-ER transport of dilysine-tagged proteins.</text>
</comment>
<organism evidence="9">
    <name type="scientific">Zea mays</name>
    <name type="common">Maize</name>
    <dbReference type="NCBI Taxonomy" id="4577"/>
    <lineage>
        <taxon>Eukaryota</taxon>
        <taxon>Viridiplantae</taxon>
        <taxon>Streptophyta</taxon>
        <taxon>Embryophyta</taxon>
        <taxon>Tracheophyta</taxon>
        <taxon>Spermatophyta</taxon>
        <taxon>Magnoliopsida</taxon>
        <taxon>Liliopsida</taxon>
        <taxon>Poales</taxon>
        <taxon>Poaceae</taxon>
        <taxon>PACMAD clade</taxon>
        <taxon>Panicoideae</taxon>
        <taxon>Andropogonodae</taxon>
        <taxon>Andropogoneae</taxon>
        <taxon>Tripsacinae</taxon>
        <taxon>Zea</taxon>
    </lineage>
</organism>
<feature type="domain" description="MSP" evidence="8">
    <location>
        <begin position="18"/>
        <end position="137"/>
    </location>
</feature>
<dbReference type="Proteomes" id="UP000251960">
    <property type="component" value="Chromosome 4"/>
</dbReference>
<dbReference type="SUPFAM" id="SSF50978">
    <property type="entry name" value="WD40 repeat-like"/>
    <property type="match status" value="2"/>
</dbReference>
<dbReference type="EMBL" id="NCVQ01000005">
    <property type="protein sequence ID" value="PWZ27933.1"/>
    <property type="molecule type" value="Genomic_DNA"/>
</dbReference>
<dbReference type="InterPro" id="IPR001680">
    <property type="entry name" value="WD40_rpt"/>
</dbReference>
<dbReference type="InterPro" id="IPR015943">
    <property type="entry name" value="WD40/YVTN_repeat-like_dom_sf"/>
</dbReference>
<dbReference type="PANTHER" id="PTHR19876">
    <property type="entry name" value="COATOMER"/>
    <property type="match status" value="1"/>
</dbReference>
<dbReference type="SUPFAM" id="SSF49354">
    <property type="entry name" value="PapD-like"/>
    <property type="match status" value="1"/>
</dbReference>
<dbReference type="PRINTS" id="PR00320">
    <property type="entry name" value="GPROTEINBRPT"/>
</dbReference>
<dbReference type="PANTHER" id="PTHR19876:SF72">
    <property type="entry name" value="COATOMER WD ASSOCIATED REGION DOMAIN-CONTAINING PROTEIN"/>
    <property type="match status" value="1"/>
</dbReference>
<dbReference type="InterPro" id="IPR000535">
    <property type="entry name" value="MSP_dom"/>
</dbReference>
<accession>A0A3L6F504</accession>
<feature type="repeat" description="WD" evidence="7">
    <location>
        <begin position="950"/>
        <end position="982"/>
    </location>
</feature>
<dbReference type="AlphaFoldDB" id="A0A3L6F504"/>
<dbReference type="SUPFAM" id="SSF50998">
    <property type="entry name" value="Quinoprotein alcohol dehydrogenase-like"/>
    <property type="match status" value="1"/>
</dbReference>
<dbReference type="InterPro" id="IPR011047">
    <property type="entry name" value="Quinoprotein_ADH-like_sf"/>
</dbReference>
<dbReference type="InterPro" id="IPR008962">
    <property type="entry name" value="PapD-like_sf"/>
</dbReference>
<dbReference type="PROSITE" id="PS00678">
    <property type="entry name" value="WD_REPEATS_1"/>
    <property type="match status" value="1"/>
</dbReference>
<dbReference type="FunFam" id="2.130.10.10:FF:000016">
    <property type="entry name" value="Coatomer alpha subunit, putative"/>
    <property type="match status" value="1"/>
</dbReference>
<dbReference type="PROSITE" id="PS50202">
    <property type="entry name" value="MSP"/>
    <property type="match status" value="1"/>
</dbReference>
<feature type="repeat" description="WD" evidence="7">
    <location>
        <begin position="489"/>
        <end position="521"/>
    </location>
</feature>
<dbReference type="InterPro" id="IPR013783">
    <property type="entry name" value="Ig-like_fold"/>
</dbReference>
<feature type="repeat" description="WD" evidence="7">
    <location>
        <begin position="804"/>
        <end position="837"/>
    </location>
</feature>
<reference evidence="9" key="1">
    <citation type="journal article" date="2018" name="Nat. Genet.">
        <title>Extensive intraspecific gene order and gene structural variations between Mo17 and other maize genomes.</title>
        <authorList>
            <person name="Sun S."/>
            <person name="Zhou Y."/>
            <person name="Chen J."/>
            <person name="Shi J."/>
            <person name="Zhao H."/>
            <person name="Zhao H."/>
            <person name="Song W."/>
            <person name="Zhang M."/>
            <person name="Cui Y."/>
            <person name="Dong X."/>
            <person name="Liu H."/>
            <person name="Ma X."/>
            <person name="Jiao Y."/>
            <person name="Wang B."/>
            <person name="Wei X."/>
            <person name="Stein J.C."/>
            <person name="Glaubitz J.C."/>
            <person name="Lu F."/>
            <person name="Yu G."/>
            <person name="Liang C."/>
            <person name="Fengler K."/>
            <person name="Li B."/>
            <person name="Rafalski A."/>
            <person name="Schnable P.S."/>
            <person name="Ware D.H."/>
            <person name="Buckler E.S."/>
            <person name="Lai J."/>
        </authorList>
    </citation>
    <scope>NUCLEOTIDE SEQUENCE [LARGE SCALE GENOMIC DNA]</scope>
    <source>
        <tissue evidence="9">Seedling</tissue>
    </source>
</reference>
<evidence type="ECO:0000259" key="8">
    <source>
        <dbReference type="PROSITE" id="PS50202"/>
    </source>
</evidence>
<gene>
    <name evidence="9" type="primary">Os02g0209100_2</name>
    <name evidence="9" type="ORF">Zm00014a_039205</name>
</gene>
<dbReference type="Pfam" id="PF00400">
    <property type="entry name" value="WD40"/>
    <property type="match status" value="12"/>
</dbReference>
<feature type="repeat" description="WD" evidence="7">
    <location>
        <begin position="532"/>
        <end position="573"/>
    </location>
</feature>
<proteinExistence type="predicted"/>
<feature type="repeat" description="WD" evidence="7">
    <location>
        <begin position="233"/>
        <end position="267"/>
    </location>
</feature>
<feature type="repeat" description="WD" evidence="7">
    <location>
        <begin position="620"/>
        <end position="661"/>
    </location>
</feature>
<dbReference type="Gene3D" id="2.130.10.10">
    <property type="entry name" value="YVTN repeat-like/Quinoprotein amine dehydrogenase"/>
    <property type="match status" value="3"/>
</dbReference>
<comment type="subcellular location">
    <subcellularLocation>
        <location evidence="1">Cytoplasmic vesicle membrane</location>
    </subcellularLocation>
</comment>
<dbReference type="PROSITE" id="PS50082">
    <property type="entry name" value="WD_REPEATS_2"/>
    <property type="match status" value="11"/>
</dbReference>
<sequence length="1031" mass="115260">MDIDTGSEASSSAPSNELIQVDPKELRFPVAQEVSSTLEIRNVTDHHVAFCMWSLNHTANYIPVPNIEVLSPQSMRQVVITRIARREPVPADPVDDIVYVKGTTVVQGTTSADVTYDMFDGTRTGQILQPAMELNVVLVADSEIIHKARLPWALDVHPTMPCGLVYVYRYEPEKKKSVEKIRVLQGHSNAINSLAVHSTKPCVLSASKDGKILIWDYENEWELMKTFDVKSPVQHVAFSPKDSNMFASAQDKTVKIWDWHSGNCKSTLSGHSDLVLCLDYFSQGDQLYLITGSRDKTAKIWDCKTRSCVRTLEGHTDVVNVACCHPDLLILITGSLNGSVRLWDLNRSTTFRYELIFDLGEVYAIASLKGTRIVIGHEIGLALVDIDLEGKKDGYVKSNVAIMDSKNDTDQNMKELSPTASSSEVQKVSSIIALEDGHYIRQICSYMGLPYKVRLAKFIARKQWVIAGATSGFIFVYDYDSKKEIIHVLCNHTEPIKSLAIHGTEPLVLSASVDGKILLWDYANDWHLIKTFDARSQRLVQVAFNPKDTNMFASAQGKTVKIWDRQHDECQYKLDGHSHQIECFDYFSGGDFDKLYIVTGSQDKTAKIWDCENAGCVQTLEGHAGPVRAVCYHQNLSLLITGCSDGSIHLWNSTTFRLEHKLNFADFGLLSSVACLKGSKRIAIRSREGLALVDIDIEDKKDSDVESITTTASMNDTGPITEENGVAADHISDDHLAQGVVYVHTESERMVITQANKFVHVWDYHTKAISSAKFIASQDWIVAGTTRGFLHVYDCESRKEIRRLCEHPKSITSLAVDDDALELVLSASIDGKILIWSYWHYYHARRRSTWHLEKTFDAGSQCLKQVAFIAPSVHRSSSTIIATARDGTVKIWDPDRSDGCREFTLAADSGQIVECFDWFSRGTDIYLVTGSRDNTAKIWDIEDGSCVRTLEGHADHVTVVCYHPDLSMLITGSRDGSIRLWNSTTFRFEHELNFDLGSLSSLACIKGSTRIAIGYERGLVLADICTQEHRA</sequence>
<dbReference type="InterPro" id="IPR020472">
    <property type="entry name" value="WD40_PAC1"/>
</dbReference>
<dbReference type="ExpressionAtlas" id="A0A3L6F504">
    <property type="expression patterns" value="baseline and differential"/>
</dbReference>
<keyword evidence="3" id="KW-0677">Repeat</keyword>
<dbReference type="PROSITE" id="PS50294">
    <property type="entry name" value="WD_REPEATS_REGION"/>
    <property type="match status" value="6"/>
</dbReference>
<dbReference type="Pfam" id="PF00635">
    <property type="entry name" value="Motile_Sperm"/>
    <property type="match status" value="1"/>
</dbReference>
<dbReference type="InterPro" id="IPR050844">
    <property type="entry name" value="Coatomer_complex_subunit"/>
</dbReference>
<dbReference type="GO" id="GO:0030659">
    <property type="term" value="C:cytoplasmic vesicle membrane"/>
    <property type="evidence" value="ECO:0007669"/>
    <property type="project" value="UniProtKB-SubCell"/>
</dbReference>
<protein>
    <recommendedName>
        <fullName evidence="6">Beta'-coat protein</fullName>
    </recommendedName>
</protein>
<keyword evidence="4" id="KW-0968">Cytoplasmic vesicle</keyword>
<keyword evidence="2 7" id="KW-0853">WD repeat</keyword>
<evidence type="ECO:0000256" key="6">
    <source>
        <dbReference type="ARBA" id="ARBA00032920"/>
    </source>
</evidence>
<evidence type="ECO:0000256" key="5">
    <source>
        <dbReference type="ARBA" id="ARBA00025536"/>
    </source>
</evidence>
<dbReference type="SMART" id="SM00320">
    <property type="entry name" value="WD40"/>
    <property type="match status" value="14"/>
</dbReference>
<feature type="repeat" description="WD" evidence="7">
    <location>
        <begin position="926"/>
        <end position="949"/>
    </location>
</feature>
<feature type="repeat" description="WD" evidence="7">
    <location>
        <begin position="574"/>
        <end position="619"/>
    </location>
</feature>
<dbReference type="InterPro" id="IPR036322">
    <property type="entry name" value="WD40_repeat_dom_sf"/>
</dbReference>
<name>A0A3L6F504_MAIZE</name>
<feature type="repeat" description="WD" evidence="7">
    <location>
        <begin position="312"/>
        <end position="353"/>
    </location>
</feature>
<comment type="caution">
    <text evidence="9">The sequence shown here is derived from an EMBL/GenBank/DDBJ whole genome shotgun (WGS) entry which is preliminary data.</text>
</comment>
<evidence type="ECO:0000256" key="7">
    <source>
        <dbReference type="PROSITE-ProRule" id="PRU00221"/>
    </source>
</evidence>
<dbReference type="InterPro" id="IPR019775">
    <property type="entry name" value="WD40_repeat_CS"/>
</dbReference>
<feature type="repeat" description="WD" evidence="7">
    <location>
        <begin position="184"/>
        <end position="225"/>
    </location>
</feature>
<evidence type="ECO:0000256" key="2">
    <source>
        <dbReference type="ARBA" id="ARBA00022574"/>
    </source>
</evidence>
<feature type="repeat" description="WD" evidence="7">
    <location>
        <begin position="268"/>
        <end position="311"/>
    </location>
</feature>
<dbReference type="Gene3D" id="2.60.40.10">
    <property type="entry name" value="Immunoglobulins"/>
    <property type="match status" value="1"/>
</dbReference>